<dbReference type="InterPro" id="IPR005902">
    <property type="entry name" value="HU_DNA-bd_put"/>
</dbReference>
<dbReference type="InterPro" id="IPR041607">
    <property type="entry name" value="HU-HIG"/>
</dbReference>
<feature type="domain" description="HU" evidence="2">
    <location>
        <begin position="1"/>
        <end position="125"/>
    </location>
</feature>
<dbReference type="RefSeq" id="WP_186931089.1">
    <property type="nucleotide sequence ID" value="NZ_JACOOJ010000039.1"/>
</dbReference>
<dbReference type="EMBL" id="JACOOJ010000039">
    <property type="protein sequence ID" value="MBC5634478.1"/>
    <property type="molecule type" value="Genomic_DNA"/>
</dbReference>
<accession>A0ABR7DUT3</accession>
<evidence type="ECO:0000256" key="1">
    <source>
        <dbReference type="ARBA" id="ARBA00023125"/>
    </source>
</evidence>
<dbReference type="Gene3D" id="4.10.520.10">
    <property type="entry name" value="IHF-like DNA-binding proteins"/>
    <property type="match status" value="1"/>
</dbReference>
<organism evidence="3 4">
    <name type="scientific">Parabacteroides hominis</name>
    <dbReference type="NCBI Taxonomy" id="2763057"/>
    <lineage>
        <taxon>Bacteria</taxon>
        <taxon>Pseudomonadati</taxon>
        <taxon>Bacteroidota</taxon>
        <taxon>Bacteroidia</taxon>
        <taxon>Bacteroidales</taxon>
        <taxon>Tannerellaceae</taxon>
        <taxon>Parabacteroides</taxon>
    </lineage>
</organism>
<evidence type="ECO:0000313" key="3">
    <source>
        <dbReference type="EMBL" id="MBC5634478.1"/>
    </source>
</evidence>
<evidence type="ECO:0000313" key="4">
    <source>
        <dbReference type="Proteomes" id="UP000651475"/>
    </source>
</evidence>
<proteinExistence type="predicted"/>
<keyword evidence="4" id="KW-1185">Reference proteome</keyword>
<dbReference type="NCBIfam" id="TIGR01201">
    <property type="entry name" value="HU_rel"/>
    <property type="match status" value="1"/>
</dbReference>
<keyword evidence="1 3" id="KW-0238">DNA-binding</keyword>
<protein>
    <submittedName>
        <fullName evidence="3">HU family DNA-binding protein</fullName>
    </submittedName>
</protein>
<dbReference type="GO" id="GO:0003677">
    <property type="term" value="F:DNA binding"/>
    <property type="evidence" value="ECO:0007669"/>
    <property type="project" value="UniProtKB-KW"/>
</dbReference>
<dbReference type="Pfam" id="PF18291">
    <property type="entry name" value="HU-HIG"/>
    <property type="match status" value="1"/>
</dbReference>
<comment type="caution">
    <text evidence="3">The sequence shown here is derived from an EMBL/GenBank/DDBJ whole genome shotgun (WGS) entry which is preliminary data.</text>
</comment>
<reference evidence="3 4" key="1">
    <citation type="submission" date="2020-08" db="EMBL/GenBank/DDBJ databases">
        <title>Genome public.</title>
        <authorList>
            <person name="Liu C."/>
            <person name="Sun Q."/>
        </authorList>
    </citation>
    <scope>NUCLEOTIDE SEQUENCE [LARGE SCALE GENOMIC DNA]</scope>
    <source>
        <strain evidence="3 4">NSJ-79</strain>
    </source>
</reference>
<evidence type="ECO:0000259" key="2">
    <source>
        <dbReference type="Pfam" id="PF18291"/>
    </source>
</evidence>
<dbReference type="InterPro" id="IPR010992">
    <property type="entry name" value="IHF-like_DNA-bd_dom_sf"/>
</dbReference>
<dbReference type="Proteomes" id="UP000651475">
    <property type="component" value="Unassembled WGS sequence"/>
</dbReference>
<gene>
    <name evidence="3" type="ORF">H8S65_17170</name>
</gene>
<dbReference type="SUPFAM" id="SSF47729">
    <property type="entry name" value="IHF-like DNA-binding proteins"/>
    <property type="match status" value="1"/>
</dbReference>
<sequence length="149" mass="16287">MGVKYHLVLRKNMSKDVEQGKEKLYYAQTRATGVCTFEELCDSIAESSTASSGDVKLVIDRMTKFMAKALERGEVVQFGELGNFQFLLGSSGSVTVEDFSASQLRKPRLCFRPGSLLRNLTQTVKGERLTLEPAASGGSGGEEERPGEL</sequence>
<name>A0ABR7DUT3_9BACT</name>